<name>E1YKW8_9BACT</name>
<dbReference type="AlphaFoldDB" id="E1YKW8"/>
<organism evidence="1">
    <name type="scientific">uncultured Desulfobacterium sp</name>
    <dbReference type="NCBI Taxonomy" id="201089"/>
    <lineage>
        <taxon>Bacteria</taxon>
        <taxon>Pseudomonadati</taxon>
        <taxon>Thermodesulfobacteriota</taxon>
        <taxon>Desulfobacteria</taxon>
        <taxon>Desulfobacterales</taxon>
        <taxon>Desulfobacteriaceae</taxon>
        <taxon>Desulfobacterium</taxon>
        <taxon>environmental samples</taxon>
    </lineage>
</organism>
<dbReference type="EMBL" id="FR695877">
    <property type="protein sequence ID" value="CBX30751.1"/>
    <property type="molecule type" value="Genomic_DNA"/>
</dbReference>
<proteinExistence type="predicted"/>
<evidence type="ECO:0000313" key="1">
    <source>
        <dbReference type="EMBL" id="CBX30751.1"/>
    </source>
</evidence>
<accession>E1YKW8</accession>
<sequence>MFILTNGYRNIIPAIATNKKISETLRHFWMFIIDIIRSLS</sequence>
<reference evidence="1" key="1">
    <citation type="journal article" date="2011" name="Environ. Microbiol.">
        <title>Genomic insights into the metabolic potential of the polycyclic aromatic hydrocarbon degrading sulfate-reducing Deltaproteobacterium N47.</title>
        <authorList>
            <person name="Bergmann F."/>
            <person name="Selesi D."/>
            <person name="Weinmaier T."/>
            <person name="Tischler P."/>
            <person name="Rattei T."/>
            <person name="Meckenstock R.U."/>
        </authorList>
    </citation>
    <scope>NUCLEOTIDE SEQUENCE</scope>
</reference>
<gene>
    <name evidence="1" type="ORF">N47_E42630</name>
</gene>
<protein>
    <submittedName>
        <fullName evidence="1">Uncharacterized protein</fullName>
    </submittedName>
</protein>